<reference evidence="2" key="1">
    <citation type="journal article" date="2023" name="Front. Plant Sci.">
        <title>Chromosomal-level genome assembly of Melastoma candidum provides insights into trichome evolution.</title>
        <authorList>
            <person name="Zhong Y."/>
            <person name="Wu W."/>
            <person name="Sun C."/>
            <person name="Zou P."/>
            <person name="Liu Y."/>
            <person name="Dai S."/>
            <person name="Zhou R."/>
        </authorList>
    </citation>
    <scope>NUCLEOTIDE SEQUENCE [LARGE SCALE GENOMIC DNA]</scope>
</reference>
<name>A0ACB9L0F1_9MYRT</name>
<accession>A0ACB9L0F1</accession>
<organism evidence="1 2">
    <name type="scientific">Melastoma candidum</name>
    <dbReference type="NCBI Taxonomy" id="119954"/>
    <lineage>
        <taxon>Eukaryota</taxon>
        <taxon>Viridiplantae</taxon>
        <taxon>Streptophyta</taxon>
        <taxon>Embryophyta</taxon>
        <taxon>Tracheophyta</taxon>
        <taxon>Spermatophyta</taxon>
        <taxon>Magnoliopsida</taxon>
        <taxon>eudicotyledons</taxon>
        <taxon>Gunneridae</taxon>
        <taxon>Pentapetalae</taxon>
        <taxon>rosids</taxon>
        <taxon>malvids</taxon>
        <taxon>Myrtales</taxon>
        <taxon>Melastomataceae</taxon>
        <taxon>Melastomatoideae</taxon>
        <taxon>Melastomateae</taxon>
        <taxon>Melastoma</taxon>
    </lineage>
</organism>
<sequence>MDCDENNFQSQSQNQQLADEGSTKYSPVLQPFGLSKFDFDDNLQGHLRFDSLVESEVFLGIGNNIDSQWIEDYSRGNNAIEFATCASESCPISRHNNVWSEATSSESVEMLLKSVGQEETMSRQPTIQPSNSSEPCSTITQMEPNLTDDAGIISDKADASKGESLSPLAEILPGSTVEKAVEEHQPFKEAALQTWNGTSPEGNLIKEELSIQNENFGSPTIVVANRNDVVAHGESEKSQHSSDLEIQEHNRTASTETAATNCDKTENLVVLDEEVTESQKDTESGGPFAITQEDCRNSEYFKETTAIDIQFTSDTVVSDHLTEAYLEEGSDTRVNAVLEPPGVPLKASSDMQSMDELAGGVSVSSASQATLIENVVLDQDAGVGGLSEGKEGRSSSVPRLTEDVDKPDPDIGARSTMADVSSGFEPPMDSLERKSLLAVDTPTVNTNALDQVPFPVEVKLSAPSAVTVEPKEEVQKNNVVGDPVDQVNRVQVATENSKLPIGPAEDTLGPSELNRGLTSLAEGDGLGSLSNPEVPEKFSEAALESSAGNNVSNSEKMDTSLSQLSGSVLPFDLPSHHSTPEVDREPCLTCKDVADGAAGGSRHVSEMIEAATHGPQSVDTGKDVVDESGSTAAKGDDILPTLERPEKVSVEGNSSMAPGNIFESPALASVDHSNSSQANVGSPIVISGVEVSEKEISQEQTEKSIDQKLLPSDRKDTFNLQNMKETVSSKGDKSFTFDVTSLDKRDLTKNWQPLSSASDPRAIQFAEGSTIPALLQAESQGLVLNNVETPQKTVKGTSRGRRKDSSEQKPKRASRKGAAKESEKKSSAVKISAASKQIETVDKLSPQSVTPPGSQQLVPSAFGSMVFCQPFTDLQQVQLRAQIFVYGSLISKLVPEEVHMMSAFGGPDGGRSMWENAWRLCRERVLGQASLSAILETPVKSRAGEVIFDQVTNHGTRQAAVSSSPAVRSNSKGTASPAISLVQPVASPVWNISTQSFDASQFGNPLKGAIQPAFSTFHPVQSPPVPNFFGPSSSWMPQTPFRSPWSASPQSSMQDPGARLPVLPGAESVKLAPALESPVSVPSGTGSLPSVPAGLLPSASPSVDPKMATILPGHPSSEPKSRKRKKASAPADSGQVSSRQSQIRLSPIPAPVGTHSAIVAPASTYGFFMETPMDKHMPKSPSYSFGNPGLQEFDKSRSALPEESIVKVREARKQAEDAAAVASAAMNHSQAIWDQLNKHKNSGNVASAEAKLASAAAAISAAASVAKAAAAAANVASKAALQAKLMADEAMNPSTSNGHSSHGEYSSIVGGKDVSLSILRGDGAINFSNSTISEAREAVRKKIEAASAASLQAENLDAVVKAAELAAEAIAKAGKVVAMGDPLPLTVLAEAGPEGFWELASPKHSSELHVAKVGDVAATITDSSQQMTRLNDKGTLGRSVNDTLAVENSVLGKEGGKVSDAGNGEQNLVPELQRRPDEAHNGVYGAVETPQQNSITVGSQVEVFKSGEGFKSAWFSANVLSLKDGKALVRYSEIPSNEGSGKLEEWVDIECVGDEPPKLRIAHPMTIMKFEGTRKRRRAAMGAFTCSVGDKVDAWIKDSWREGVVTEKDKKDGTTVTVHFPAYGDASVVRSWHLRPSLIWKNREWVEWTSTVISLNKYIEGETPQEKRAKLGSPGLVPRENDKESKETQHVVDKEKPLNEESLKLTSDEKVFNIGKKAVDGKKDPVRIRTGLQKEGSRVVIGVPKPGKKRKFMEVSKHLVGSQTKKTDEFKDSTRLASYLIPQGGGPRGWKPFPRSDMKDKGVTDANAKVLRSGRSKNTLGRTLPPKTNLAAAKSSSVPTRDIIDHDGFKRHNTSEFKPLSESEDAASDGHAEPVTSSDTGSFKTSATARAAPVTKGRAPGGKVAKAEANNALNNDSFKSAADGAEPRRSNRRIQPTSRLLEGLQSSITITKFPSALHDRDQKVTSKVAAKGKSNA</sequence>
<keyword evidence="2" id="KW-1185">Reference proteome</keyword>
<comment type="caution">
    <text evidence="1">The sequence shown here is derived from an EMBL/GenBank/DDBJ whole genome shotgun (WGS) entry which is preliminary data.</text>
</comment>
<dbReference type="EMBL" id="CM042891">
    <property type="protein sequence ID" value="KAI4303259.1"/>
    <property type="molecule type" value="Genomic_DNA"/>
</dbReference>
<protein>
    <submittedName>
        <fullName evidence="1">Uncharacterized protein</fullName>
    </submittedName>
</protein>
<gene>
    <name evidence="1" type="ORF">MLD38_038910</name>
</gene>
<dbReference type="Proteomes" id="UP001057402">
    <property type="component" value="Chromosome 12"/>
</dbReference>
<evidence type="ECO:0000313" key="1">
    <source>
        <dbReference type="EMBL" id="KAI4303259.1"/>
    </source>
</evidence>
<proteinExistence type="predicted"/>
<evidence type="ECO:0000313" key="2">
    <source>
        <dbReference type="Proteomes" id="UP001057402"/>
    </source>
</evidence>